<dbReference type="SUPFAM" id="SSF89872">
    <property type="entry name" value="Inhibitor of vertebrate lysozyme, Ivy"/>
    <property type="match status" value="1"/>
</dbReference>
<feature type="chain" id="PRO_5046486054" evidence="1">
    <location>
        <begin position="24"/>
        <end position="149"/>
    </location>
</feature>
<keyword evidence="3" id="KW-1185">Reference proteome</keyword>
<gene>
    <name evidence="2" type="ORF">MON37_08305</name>
</gene>
<dbReference type="EMBL" id="CP094242">
    <property type="protein sequence ID" value="UNV86673.1"/>
    <property type="molecule type" value="Genomic_DNA"/>
</dbReference>
<evidence type="ECO:0000313" key="2">
    <source>
        <dbReference type="EMBL" id="UNV86673.1"/>
    </source>
</evidence>
<reference evidence="2 3" key="1">
    <citation type="submission" date="2022-03" db="EMBL/GenBank/DDBJ databases">
        <title>Genome sequencing of Morococcus cerebrosus.</title>
        <authorList>
            <person name="Baek M.-G."/>
            <person name="Yi H."/>
        </authorList>
    </citation>
    <scope>NUCLEOTIDE SEQUENCE [LARGE SCALE GENOMIC DNA]</scope>
    <source>
        <strain evidence="2 3">CIP 81.93</strain>
    </source>
</reference>
<keyword evidence="1" id="KW-0732">Signal</keyword>
<proteinExistence type="predicted"/>
<dbReference type="Gene3D" id="3.40.1420.10">
    <property type="entry name" value="Inhibitor of vertebrate lysozyme"/>
    <property type="match status" value="1"/>
</dbReference>
<evidence type="ECO:0000256" key="1">
    <source>
        <dbReference type="SAM" id="SignalP"/>
    </source>
</evidence>
<protein>
    <submittedName>
        <fullName evidence="2">Inhibitor of vertebrate lysozyme family protein</fullName>
    </submittedName>
</protein>
<sequence>MRKSKVITIAATFWVLVTGFASAKEIYPFDLVKKQPYKAIWGQEVWREVRDKNDDWLKGAGGVATPLEPVIIGSQKYQRATVCEPHNCSDNIIYFLINSRKLVGIQFKHNDNGYLNVIRYGSRSRIEENYLINWYKRDQQKLEAMLEKP</sequence>
<dbReference type="RefSeq" id="WP_039404759.1">
    <property type="nucleotide sequence ID" value="NZ_CP094242.1"/>
</dbReference>
<feature type="signal peptide" evidence="1">
    <location>
        <begin position="1"/>
        <end position="23"/>
    </location>
</feature>
<accession>A0ABY3YBR3</accession>
<evidence type="ECO:0000313" key="3">
    <source>
        <dbReference type="Proteomes" id="UP000829504"/>
    </source>
</evidence>
<organism evidence="2 3">
    <name type="scientific">Morococcus cerebrosus</name>
    <dbReference type="NCBI Taxonomy" id="1056807"/>
    <lineage>
        <taxon>Bacteria</taxon>
        <taxon>Pseudomonadati</taxon>
        <taxon>Pseudomonadota</taxon>
        <taxon>Betaproteobacteria</taxon>
        <taxon>Neisseriales</taxon>
        <taxon>Neisseriaceae</taxon>
        <taxon>Morococcus</taxon>
    </lineage>
</organism>
<dbReference type="InterPro" id="IPR036501">
    <property type="entry name" value="Inhibitor_vert_lysozyme_sf"/>
</dbReference>
<dbReference type="Proteomes" id="UP000829504">
    <property type="component" value="Chromosome"/>
</dbReference>
<dbReference type="Pfam" id="PF08816">
    <property type="entry name" value="Ivy"/>
    <property type="match status" value="1"/>
</dbReference>
<name>A0ABY3YBR3_9NEIS</name>